<evidence type="ECO:0000259" key="1">
    <source>
        <dbReference type="Pfam" id="PF01936"/>
    </source>
</evidence>
<keyword evidence="3" id="KW-1185">Reference proteome</keyword>
<name>S0ALX0_FERAC</name>
<dbReference type="AlphaFoldDB" id="S0ALX0"/>
<dbReference type="KEGG" id="fac:FACI_IFERC01G0026"/>
<proteinExistence type="predicted"/>
<accession>S0ALX0</accession>
<dbReference type="GO" id="GO:0004540">
    <property type="term" value="F:RNA nuclease activity"/>
    <property type="evidence" value="ECO:0007669"/>
    <property type="project" value="InterPro"/>
</dbReference>
<dbReference type="Pfam" id="PF01936">
    <property type="entry name" value="NYN"/>
    <property type="match status" value="1"/>
</dbReference>
<sequence length="193" mass="21958">MTNPDFSHTSGNDELKTVILADISCLFNAVKKSYNSHANRSTINRYIVKYMTKLKHEHPADKAIGYDSKFPESFKNRRKSNNETNILHGELKNIGFETVSSPLMYRKQGIFEKGVDVKLAMDATELIHSGIFHRLIIVSGDGDFYPVAELAVRNHLEFIIIFPGKISSLYTKLPEVKITKLPLSWVDWPEVCD</sequence>
<dbReference type="Proteomes" id="UP000014660">
    <property type="component" value="Chromosome"/>
</dbReference>
<organism evidence="2 3">
    <name type="scientific">Ferroplasma acidarmanus Fer1</name>
    <dbReference type="NCBI Taxonomy" id="333146"/>
    <lineage>
        <taxon>Archaea</taxon>
        <taxon>Methanobacteriati</taxon>
        <taxon>Thermoplasmatota</taxon>
        <taxon>Thermoplasmata</taxon>
        <taxon>Thermoplasmatales</taxon>
        <taxon>Ferroplasmaceae</taxon>
        <taxon>Ferroplasma</taxon>
    </lineage>
</organism>
<dbReference type="HOGENOM" id="CLU_1405929_0_0_2"/>
<evidence type="ECO:0000313" key="3">
    <source>
        <dbReference type="Proteomes" id="UP000014660"/>
    </source>
</evidence>
<dbReference type="EMBL" id="CP004145">
    <property type="protein sequence ID" value="AGO60006.1"/>
    <property type="molecule type" value="Genomic_DNA"/>
</dbReference>
<dbReference type="InterPro" id="IPR021139">
    <property type="entry name" value="NYN"/>
</dbReference>
<gene>
    <name evidence="2" type="ORF">FACI_IFERC00001G0026</name>
</gene>
<protein>
    <recommendedName>
        <fullName evidence="1">NYN domain-containing protein</fullName>
    </recommendedName>
</protein>
<reference evidence="2 3" key="1">
    <citation type="journal article" date="2007" name="Proc. Natl. Acad. Sci. U.S.A.">
        <title>Genome dynamics in a natural archaeal population.</title>
        <authorList>
            <person name="Allen E.E."/>
            <person name="Tyson G.W."/>
            <person name="Whitaker R.J."/>
            <person name="Detter J.C."/>
            <person name="Richardson P.M."/>
            <person name="Banfield J.F."/>
        </authorList>
    </citation>
    <scope>NUCLEOTIDE SEQUENCE [LARGE SCALE GENOMIC DNA]</scope>
    <source>
        <strain evidence="3">fer1</strain>
    </source>
</reference>
<dbReference type="RefSeq" id="WP_009886041.1">
    <property type="nucleotide sequence ID" value="NC_021592.1"/>
</dbReference>
<feature type="domain" description="NYN" evidence="1">
    <location>
        <begin position="50"/>
        <end position="167"/>
    </location>
</feature>
<dbReference type="GeneID" id="16024170"/>
<evidence type="ECO:0000313" key="2">
    <source>
        <dbReference type="EMBL" id="AGO60006.1"/>
    </source>
</evidence>
<dbReference type="Gene3D" id="3.40.50.1010">
    <property type="entry name" value="5'-nuclease"/>
    <property type="match status" value="1"/>
</dbReference>